<dbReference type="KEGG" id="goe:100903889"/>
<sequence length="864" mass="97771">MTDDIIPNNAITASSTHNEGSVGPAFGRLHRENNGGAWCPKGQISTESYEWLQVDLDGYHIIRGIAVQGRFGNGQGREYAEEFLIEYWRPGISKWVRYTNRTGIYIFEGNENTYTPKYQAFEPYIVAEKIRVVPYSQNIRTVCMRVELYGCEWTQGIVSYTIPQGDRFSSTVDLSDKIYDGGRDDSTLHDGLGQLTDGVEGGDNFKAEYSKFGKGYEWVGWRNDSTHSNPLEMIFEFDTVRNFSAAYFYCNNQHTKDVSLFNSAKFWFSVGGQWYVEEPLVFKNMHNPLPEKARNVTIRLHHKVGKFVKVQLAYRSGWILLSEVSFSSTIANGTFLPEEEPIAPPVVFPTVTEDPIIKQHVGILIGILAAVIMLLMLVIFIITVRNRQRKHTTPHAILKPIGTADNRVTINMKDLALQYQPKYALNGNIYGQVNLDDPDKLLYQEPADFKTPIYPATYSNADSSREYAVPQDITTPRSPKTLNRNCSPPTFGRAIRTQSPTEHYYAATDVVASLPNIQGVSGNTVYSVPSLDLSTSSANSSGDDSSATLRNSPHLSTTTQVREVPRHRIRVLEKIGEGPFGEVHLAEAEGIPELVDVPCTFGSKSFVAIKSLHRNSSEAARKEFYKEVKILSRIRDQNISHILGVCTRDEPLSMIVEYSEHGDLNEFLNEHLPDTFAPSGATKTLSHGTLIFMATQIASGMKYLESLNFVHRDLATRNCLVGAGYAIKICDFAMSRSEYKLDYYRMQGGRSMLPVRWMSWESILFGRFSTKSDVWAFAVTLWEMLTFARQKPFTNCSDDMVVENARHMYNMDGRAVQLNQPPECPKEILDLMRECWQRNEADRPNFREIHLFLQRKNLGYSPQA</sequence>
<dbReference type="InterPro" id="IPR050122">
    <property type="entry name" value="RTK"/>
</dbReference>
<evidence type="ECO:0000256" key="5">
    <source>
        <dbReference type="ARBA" id="ARBA00022741"/>
    </source>
</evidence>
<dbReference type="SUPFAM" id="SSF56112">
    <property type="entry name" value="Protein kinase-like (PK-like)"/>
    <property type="match status" value="1"/>
</dbReference>
<dbReference type="GeneID" id="100903889"/>
<evidence type="ECO:0000256" key="13">
    <source>
        <dbReference type="SAM" id="MobiDB-lite"/>
    </source>
</evidence>
<dbReference type="SUPFAM" id="SSF49785">
    <property type="entry name" value="Galactose-binding domain-like"/>
    <property type="match status" value="1"/>
</dbReference>
<dbReference type="GO" id="GO:0005524">
    <property type="term" value="F:ATP binding"/>
    <property type="evidence" value="ECO:0007669"/>
    <property type="project" value="UniProtKB-KW"/>
</dbReference>
<dbReference type="PROSITE" id="PS50011">
    <property type="entry name" value="PROTEIN_KINASE_DOM"/>
    <property type="match status" value="1"/>
</dbReference>
<dbReference type="CTD" id="3346209"/>
<keyword evidence="9" id="KW-1015">Disulfide bond</keyword>
<reference evidence="18" key="1">
    <citation type="submission" date="2025-08" db="UniProtKB">
        <authorList>
            <consortium name="RefSeq"/>
        </authorList>
    </citation>
    <scope>IDENTIFICATION</scope>
</reference>
<dbReference type="Gene3D" id="3.30.200.20">
    <property type="entry name" value="Phosphorylase Kinase, domain 1"/>
    <property type="match status" value="1"/>
</dbReference>
<dbReference type="InterPro" id="IPR000421">
    <property type="entry name" value="FA58C"/>
</dbReference>
<dbReference type="PROSITE" id="PS01285">
    <property type="entry name" value="FA58C_1"/>
    <property type="match status" value="1"/>
</dbReference>
<dbReference type="Pfam" id="PF07714">
    <property type="entry name" value="PK_Tyr_Ser-Thr"/>
    <property type="match status" value="1"/>
</dbReference>
<dbReference type="GO" id="GO:0051897">
    <property type="term" value="P:positive regulation of phosphatidylinositol 3-kinase/protein kinase B signal transduction"/>
    <property type="evidence" value="ECO:0007669"/>
    <property type="project" value="TreeGrafter"/>
</dbReference>
<dbReference type="GO" id="GO:0043235">
    <property type="term" value="C:receptor complex"/>
    <property type="evidence" value="ECO:0007669"/>
    <property type="project" value="TreeGrafter"/>
</dbReference>
<evidence type="ECO:0000256" key="2">
    <source>
        <dbReference type="ARBA" id="ARBA00022475"/>
    </source>
</evidence>
<dbReference type="RefSeq" id="XP_028967240.1">
    <property type="nucleotide sequence ID" value="XM_029111407.1"/>
</dbReference>
<dbReference type="CDD" id="cd00057">
    <property type="entry name" value="FA58C"/>
    <property type="match status" value="1"/>
</dbReference>
<dbReference type="FunFam" id="1.10.510.10:FF:000053">
    <property type="entry name" value="Epithelial discoidin domain-containing receptor 1"/>
    <property type="match status" value="1"/>
</dbReference>
<evidence type="ECO:0000256" key="14">
    <source>
        <dbReference type="SAM" id="Phobius"/>
    </source>
</evidence>
<evidence type="ECO:0000313" key="18">
    <source>
        <dbReference type="RefSeq" id="XP_028967240.1"/>
    </source>
</evidence>
<evidence type="ECO:0000256" key="4">
    <source>
        <dbReference type="ARBA" id="ARBA00022729"/>
    </source>
</evidence>
<dbReference type="SMART" id="SM00231">
    <property type="entry name" value="FA58C"/>
    <property type="match status" value="1"/>
</dbReference>
<accession>A0AAJ7SFQ9</accession>
<dbReference type="Gene3D" id="2.60.120.260">
    <property type="entry name" value="Galactose-binding domain-like"/>
    <property type="match status" value="1"/>
</dbReference>
<dbReference type="GO" id="GO:0005518">
    <property type="term" value="F:collagen binding"/>
    <property type="evidence" value="ECO:0007669"/>
    <property type="project" value="TreeGrafter"/>
</dbReference>
<feature type="compositionally biased region" description="Polar residues" evidence="13">
    <location>
        <begin position="549"/>
        <end position="561"/>
    </location>
</feature>
<dbReference type="Gene3D" id="2.60.120.1190">
    <property type="match status" value="1"/>
</dbReference>
<keyword evidence="6" id="KW-0067">ATP-binding</keyword>
<evidence type="ECO:0000256" key="6">
    <source>
        <dbReference type="ARBA" id="ARBA00022840"/>
    </source>
</evidence>
<dbReference type="InterPro" id="IPR020635">
    <property type="entry name" value="Tyr_kinase_cat_dom"/>
</dbReference>
<evidence type="ECO:0000259" key="15">
    <source>
        <dbReference type="PROSITE" id="PS50011"/>
    </source>
</evidence>
<evidence type="ECO:0000256" key="3">
    <source>
        <dbReference type="ARBA" id="ARBA00022692"/>
    </source>
</evidence>
<dbReference type="InterPro" id="IPR008266">
    <property type="entry name" value="Tyr_kinase_AS"/>
</dbReference>
<evidence type="ECO:0000259" key="16">
    <source>
        <dbReference type="PROSITE" id="PS50022"/>
    </source>
</evidence>
<dbReference type="PROSITE" id="PS01286">
    <property type="entry name" value="FA58C_2"/>
    <property type="match status" value="1"/>
</dbReference>
<evidence type="ECO:0000256" key="1">
    <source>
        <dbReference type="ARBA" id="ARBA00004251"/>
    </source>
</evidence>
<dbReference type="PANTHER" id="PTHR24416">
    <property type="entry name" value="TYROSINE-PROTEIN KINASE RECEPTOR"/>
    <property type="match status" value="1"/>
</dbReference>
<keyword evidence="2" id="KW-1003">Cell membrane</keyword>
<dbReference type="Gene3D" id="1.10.510.10">
    <property type="entry name" value="Transferase(Phosphotransferase) domain 1"/>
    <property type="match status" value="1"/>
</dbReference>
<dbReference type="PROSITE" id="PS00109">
    <property type="entry name" value="PROTEIN_KINASE_TYR"/>
    <property type="match status" value="1"/>
</dbReference>
<evidence type="ECO:0000313" key="17">
    <source>
        <dbReference type="Proteomes" id="UP000694867"/>
    </source>
</evidence>
<dbReference type="Proteomes" id="UP000694867">
    <property type="component" value="Unplaced"/>
</dbReference>
<dbReference type="PRINTS" id="PR00109">
    <property type="entry name" value="TYRKINASE"/>
</dbReference>
<dbReference type="GO" id="GO:0005886">
    <property type="term" value="C:plasma membrane"/>
    <property type="evidence" value="ECO:0007669"/>
    <property type="project" value="UniProtKB-SubCell"/>
</dbReference>
<dbReference type="AlphaFoldDB" id="A0AAJ7SFQ9"/>
<name>A0AAJ7SFQ9_9ACAR</name>
<evidence type="ECO:0000256" key="11">
    <source>
        <dbReference type="ARBA" id="ARBA00023180"/>
    </source>
</evidence>
<feature type="compositionally biased region" description="Low complexity" evidence="13">
    <location>
        <begin position="533"/>
        <end position="548"/>
    </location>
</feature>
<protein>
    <submittedName>
        <fullName evidence="18">Discoidin domain-containing receptor 2</fullName>
    </submittedName>
</protein>
<comment type="similarity">
    <text evidence="12">Belongs to the protein kinase superfamily. Tyr protein kinase family. Insulin receptor subfamily.</text>
</comment>
<evidence type="ECO:0000256" key="12">
    <source>
        <dbReference type="ARBA" id="ARBA00061639"/>
    </source>
</evidence>
<evidence type="ECO:0000256" key="8">
    <source>
        <dbReference type="ARBA" id="ARBA00023136"/>
    </source>
</evidence>
<dbReference type="InterPro" id="IPR011009">
    <property type="entry name" value="Kinase-like_dom_sf"/>
</dbReference>
<feature type="region of interest" description="Disordered" evidence="13">
    <location>
        <begin position="533"/>
        <end position="562"/>
    </location>
</feature>
<keyword evidence="17" id="KW-1185">Reference proteome</keyword>
<gene>
    <name evidence="18" type="primary">LOC100903889</name>
</gene>
<dbReference type="InterPro" id="IPR008979">
    <property type="entry name" value="Galactose-bd-like_sf"/>
</dbReference>
<proteinExistence type="inferred from homology"/>
<keyword evidence="4" id="KW-0732">Signal</keyword>
<keyword evidence="8 14" id="KW-0472">Membrane</keyword>
<dbReference type="CDD" id="cd05051">
    <property type="entry name" value="PTKc_DDR"/>
    <property type="match status" value="1"/>
</dbReference>
<dbReference type="GO" id="GO:0038062">
    <property type="term" value="F:protein tyrosine kinase collagen receptor activity"/>
    <property type="evidence" value="ECO:0007669"/>
    <property type="project" value="TreeGrafter"/>
</dbReference>
<dbReference type="PANTHER" id="PTHR24416:SF580">
    <property type="entry name" value="DISCOIDIN DOMAIN RECEPTOR, ISOFORM F"/>
    <property type="match status" value="1"/>
</dbReference>
<dbReference type="InterPro" id="IPR001245">
    <property type="entry name" value="Ser-Thr/Tyr_kinase_cat_dom"/>
</dbReference>
<evidence type="ECO:0000256" key="9">
    <source>
        <dbReference type="ARBA" id="ARBA00023157"/>
    </source>
</evidence>
<keyword evidence="5" id="KW-0547">Nucleotide-binding</keyword>
<keyword evidence="3 14" id="KW-0812">Transmembrane</keyword>
<comment type="subcellular location">
    <subcellularLocation>
        <location evidence="1">Cell membrane</location>
        <topology evidence="1">Single-pass type I membrane protein</topology>
    </subcellularLocation>
</comment>
<dbReference type="InterPro" id="IPR000719">
    <property type="entry name" value="Prot_kinase_dom"/>
</dbReference>
<keyword evidence="7 14" id="KW-1133">Transmembrane helix</keyword>
<evidence type="ECO:0000256" key="10">
    <source>
        <dbReference type="ARBA" id="ARBA00023170"/>
    </source>
</evidence>
<dbReference type="SMART" id="SM00219">
    <property type="entry name" value="TyrKc"/>
    <property type="match status" value="1"/>
</dbReference>
<dbReference type="GO" id="GO:0048680">
    <property type="term" value="P:positive regulation of axon regeneration"/>
    <property type="evidence" value="ECO:0007669"/>
    <property type="project" value="UniProtKB-ARBA"/>
</dbReference>
<dbReference type="FunFam" id="2.60.120.260:FF:000007">
    <property type="entry name" value="Discoidin domain receptor tyrosine kinase 1"/>
    <property type="match status" value="1"/>
</dbReference>
<keyword evidence="11" id="KW-0325">Glycoprotein</keyword>
<dbReference type="InterPro" id="IPR048525">
    <property type="entry name" value="DDR1-2_DS-like"/>
</dbReference>
<keyword evidence="10 18" id="KW-0675">Receptor</keyword>
<feature type="domain" description="F5/8 type C" evidence="16">
    <location>
        <begin position="1"/>
        <end position="151"/>
    </location>
</feature>
<evidence type="ECO:0000256" key="7">
    <source>
        <dbReference type="ARBA" id="ARBA00022989"/>
    </source>
</evidence>
<feature type="transmembrane region" description="Helical" evidence="14">
    <location>
        <begin position="361"/>
        <end position="382"/>
    </location>
</feature>
<dbReference type="Pfam" id="PF00754">
    <property type="entry name" value="F5_F8_type_C"/>
    <property type="match status" value="1"/>
</dbReference>
<dbReference type="Pfam" id="PF21114">
    <property type="entry name" value="DDR1-2_DS-like"/>
    <property type="match status" value="1"/>
</dbReference>
<dbReference type="PROSITE" id="PS50022">
    <property type="entry name" value="FA58C_3"/>
    <property type="match status" value="1"/>
</dbReference>
<organism evidence="17 18">
    <name type="scientific">Galendromus occidentalis</name>
    <name type="common">western predatory mite</name>
    <dbReference type="NCBI Taxonomy" id="34638"/>
    <lineage>
        <taxon>Eukaryota</taxon>
        <taxon>Metazoa</taxon>
        <taxon>Ecdysozoa</taxon>
        <taxon>Arthropoda</taxon>
        <taxon>Chelicerata</taxon>
        <taxon>Arachnida</taxon>
        <taxon>Acari</taxon>
        <taxon>Parasitiformes</taxon>
        <taxon>Mesostigmata</taxon>
        <taxon>Gamasina</taxon>
        <taxon>Phytoseioidea</taxon>
        <taxon>Phytoseiidae</taxon>
        <taxon>Typhlodrominae</taxon>
        <taxon>Galendromus</taxon>
    </lineage>
</organism>
<feature type="domain" description="Protein kinase" evidence="15">
    <location>
        <begin position="569"/>
        <end position="853"/>
    </location>
</feature>